<organism evidence="6 7">
    <name type="scientific">Saccharothrix syringae</name>
    <name type="common">Nocardiopsis syringae</name>
    <dbReference type="NCBI Taxonomy" id="103733"/>
    <lineage>
        <taxon>Bacteria</taxon>
        <taxon>Bacillati</taxon>
        <taxon>Actinomycetota</taxon>
        <taxon>Actinomycetes</taxon>
        <taxon>Pseudonocardiales</taxon>
        <taxon>Pseudonocardiaceae</taxon>
        <taxon>Saccharothrix</taxon>
    </lineage>
</organism>
<feature type="repeat" description="WD" evidence="3">
    <location>
        <begin position="947"/>
        <end position="977"/>
    </location>
</feature>
<sequence length="1136" mass="120885">MFDRPQVRAAVMVTISIVVAGLLNLATGGLVSGSTRWVLAAGVLLLGFLWVILEYVGAGVAAAPGRRHGPRVWMLPKLDEPVDRPALRNALVRMLVSDRHELIGLTALQGAGGFGKTTLAVQVCGRPEVREAFGGGLLWATVGEERRGAELASTVNDLSAQLTGERPQFSDPEQAGLHLGRLLDERANVLLVVDDVWTAEQYKPFSYGGSATTRLVTTRNVGCLPPTARTLRIDEMAGAESLELLSRGLPDLPAGTTDRLLHVTGNWPLLLAMVNGAILGHVREGEAPADAAALLARQLEVEGPSFLDVRVGASRDHAVRLTVAASLRLLTPRQRTCYLQLGIFAEDTDIPLAMLSVLWGTTAAETRQLCEDLADLSLIRAYERGAAALGLHDVIRDHLRHELGDDLAEVNAAFLKSLRAVYSIPGDEWWNLPPAADYLRRQLAYHLTEAGQSDELRRLVRDLRWGAEKIRALGLPALEADLVRVDDPVATAMRLALVRKGHLLGPVEPVHSHDDLLVSRLGSVPELREVVAAFAARLSRNVARVANRWPIPAVDPALLRVLPARTDGTSRCAVSPDGRLLATTGAGGVQVWRTDSWVGQVVLKGSGAPVLGCAFSTDGRWLATAGADWVVRVWDVLTWCEVQALRGHTAPVADCAWSPDGRWLATAGGGQVHVWQVGDWTGHVVLEDHVGAVTGCAFSPDGRRLASTGADGSVRVWDTDWTDAAVLRGRVGAAHGCRFSPDGRWLVAVGDSGAHVWRAGAWADDRVLTTHAGRVTGCAFAPDGGRLVTTGADRTMRVWDTATWAEDVVMRGHTEQVTSCAFAPGGRWVASTGDDHGVRVWNLAADRRRGGRYEQNRAVEHCLVSPDGAWVVAAGGDGVVCVWAGSAPVRREVVAVHRGAVTCCALSPDGTRLVTAGGDGVPHEWRAPSWEGGPLPLERGAPLVSCAFSPDGAVLAGVAADGRLRVWGARDGHAVATAGSDLGWCLFSPDGVWLATGAADGEVVVWHTSTWEPAARWVAHRGGATCGAFSPDGAWLATVGADAKVRVWRTGDWSADAALTSAAGASGCAFSPDGRWLAVSSHEVAVRVWESVTWQLSAAMRTNGRANAVAWFPDGEAFCIGSSGGLYQFTFIPPAT</sequence>
<gene>
    <name evidence="6" type="ORF">EKG83_42770</name>
</gene>
<protein>
    <recommendedName>
        <fullName evidence="5">NB-ARC domain-containing protein</fullName>
    </recommendedName>
</protein>
<dbReference type="Proteomes" id="UP000325787">
    <property type="component" value="Chromosome"/>
</dbReference>
<feature type="domain" description="NB-ARC" evidence="5">
    <location>
        <begin position="94"/>
        <end position="222"/>
    </location>
</feature>
<dbReference type="CDD" id="cd00200">
    <property type="entry name" value="WD40"/>
    <property type="match status" value="2"/>
</dbReference>
<accession>A0A5Q0HBF4</accession>
<proteinExistence type="predicted"/>
<dbReference type="PROSITE" id="PS00678">
    <property type="entry name" value="WD_REPEATS_1"/>
    <property type="match status" value="2"/>
</dbReference>
<feature type="transmembrane region" description="Helical" evidence="4">
    <location>
        <begin position="37"/>
        <end position="58"/>
    </location>
</feature>
<reference evidence="7" key="1">
    <citation type="journal article" date="2021" name="Curr. Microbiol.">
        <title>Complete genome of nocamycin-producing strain Saccharothrix syringae NRRL B-16468 reveals the biosynthetic potential for secondary metabolites.</title>
        <authorList>
            <person name="Mo X."/>
            <person name="Yang S."/>
        </authorList>
    </citation>
    <scope>NUCLEOTIDE SEQUENCE [LARGE SCALE GENOMIC DNA]</scope>
    <source>
        <strain evidence="7">ATCC 51364 / DSM 43886 / JCM 6844 / KCTC 9398 / NBRC 14523 / NRRL B-16468 / INA 2240</strain>
    </source>
</reference>
<dbReference type="InterPro" id="IPR011047">
    <property type="entry name" value="Quinoprotein_ADH-like_sf"/>
</dbReference>
<dbReference type="PANTHER" id="PTHR19848:SF8">
    <property type="entry name" value="F-BOX AND WD REPEAT DOMAIN CONTAINING 7"/>
    <property type="match status" value="1"/>
</dbReference>
<dbReference type="AlphaFoldDB" id="A0A5Q0HBF4"/>
<feature type="repeat" description="WD" evidence="3">
    <location>
        <begin position="810"/>
        <end position="843"/>
    </location>
</feature>
<feature type="transmembrane region" description="Helical" evidence="4">
    <location>
        <begin position="6"/>
        <end position="25"/>
    </location>
</feature>
<dbReference type="PROSITE" id="PS50294">
    <property type="entry name" value="WD_REPEATS_REGION"/>
    <property type="match status" value="5"/>
</dbReference>
<dbReference type="KEGG" id="ssyi:EKG83_42770"/>
<dbReference type="SUPFAM" id="SSF52540">
    <property type="entry name" value="P-loop containing nucleoside triphosphate hydrolases"/>
    <property type="match status" value="1"/>
</dbReference>
<keyword evidence="2" id="KW-0677">Repeat</keyword>
<keyword evidence="1 3" id="KW-0853">WD repeat</keyword>
<dbReference type="GO" id="GO:0005829">
    <property type="term" value="C:cytosol"/>
    <property type="evidence" value="ECO:0007669"/>
    <property type="project" value="UniProtKB-ARBA"/>
</dbReference>
<evidence type="ECO:0000313" key="7">
    <source>
        <dbReference type="Proteomes" id="UP000325787"/>
    </source>
</evidence>
<dbReference type="PRINTS" id="PR00320">
    <property type="entry name" value="GPROTEINBRPT"/>
</dbReference>
<keyword evidence="4" id="KW-0812">Transmembrane</keyword>
<feature type="repeat" description="WD" evidence="3">
    <location>
        <begin position="1017"/>
        <end position="1048"/>
    </location>
</feature>
<dbReference type="InterPro" id="IPR036388">
    <property type="entry name" value="WH-like_DNA-bd_sf"/>
</dbReference>
<dbReference type="Pfam" id="PF00931">
    <property type="entry name" value="NB-ARC"/>
    <property type="match status" value="1"/>
</dbReference>
<dbReference type="SUPFAM" id="SSF50978">
    <property type="entry name" value="WD40 repeat-like"/>
    <property type="match status" value="1"/>
</dbReference>
<dbReference type="InterPro" id="IPR027417">
    <property type="entry name" value="P-loop_NTPase"/>
</dbReference>
<dbReference type="RefSeq" id="WP_084716135.1">
    <property type="nucleotide sequence ID" value="NZ_CP034550.1"/>
</dbReference>
<dbReference type="Gene3D" id="1.25.40.370">
    <property type="match status" value="1"/>
</dbReference>
<feature type="repeat" description="WD" evidence="3">
    <location>
        <begin position="768"/>
        <end position="800"/>
    </location>
</feature>
<dbReference type="InterPro" id="IPR015943">
    <property type="entry name" value="WD40/YVTN_repeat-like_dom_sf"/>
</dbReference>
<dbReference type="InterPro" id="IPR002182">
    <property type="entry name" value="NB-ARC"/>
</dbReference>
<feature type="repeat" description="WD" evidence="3">
    <location>
        <begin position="686"/>
        <end position="718"/>
    </location>
</feature>
<dbReference type="PANTHER" id="PTHR19848">
    <property type="entry name" value="WD40 REPEAT PROTEIN"/>
    <property type="match status" value="1"/>
</dbReference>
<evidence type="ECO:0000256" key="2">
    <source>
        <dbReference type="ARBA" id="ARBA00022737"/>
    </source>
</evidence>
<feature type="repeat" description="WD" evidence="3">
    <location>
        <begin position="894"/>
        <end position="925"/>
    </location>
</feature>
<dbReference type="PROSITE" id="PS50082">
    <property type="entry name" value="WD_REPEATS_2"/>
    <property type="match status" value="8"/>
</dbReference>
<dbReference type="Gene3D" id="3.40.50.300">
    <property type="entry name" value="P-loop containing nucleotide triphosphate hydrolases"/>
    <property type="match status" value="1"/>
</dbReference>
<dbReference type="OrthoDB" id="414967at2"/>
<dbReference type="InterPro" id="IPR001680">
    <property type="entry name" value="WD40_rpt"/>
</dbReference>
<dbReference type="InterPro" id="IPR020472">
    <property type="entry name" value="WD40_PAC1"/>
</dbReference>
<dbReference type="InterPro" id="IPR019775">
    <property type="entry name" value="WD40_repeat_CS"/>
</dbReference>
<dbReference type="GO" id="GO:0043531">
    <property type="term" value="F:ADP binding"/>
    <property type="evidence" value="ECO:0007669"/>
    <property type="project" value="InterPro"/>
</dbReference>
<evidence type="ECO:0000313" key="6">
    <source>
        <dbReference type="EMBL" id="QFZ23275.1"/>
    </source>
</evidence>
<dbReference type="Gene3D" id="2.130.10.10">
    <property type="entry name" value="YVTN repeat-like/Quinoprotein amine dehydrogenase"/>
    <property type="match status" value="5"/>
</dbReference>
<evidence type="ECO:0000256" key="1">
    <source>
        <dbReference type="ARBA" id="ARBA00022574"/>
    </source>
</evidence>
<dbReference type="EMBL" id="CP034550">
    <property type="protein sequence ID" value="QFZ23275.1"/>
    <property type="molecule type" value="Genomic_DNA"/>
</dbReference>
<evidence type="ECO:0000259" key="5">
    <source>
        <dbReference type="Pfam" id="PF00931"/>
    </source>
</evidence>
<feature type="repeat" description="WD" evidence="3">
    <location>
        <begin position="603"/>
        <end position="636"/>
    </location>
</feature>
<keyword evidence="4" id="KW-1133">Transmembrane helix</keyword>
<evidence type="ECO:0000256" key="4">
    <source>
        <dbReference type="SAM" id="Phobius"/>
    </source>
</evidence>
<feature type="repeat" description="WD" evidence="3">
    <location>
        <begin position="987"/>
        <end position="1016"/>
    </location>
</feature>
<dbReference type="SMART" id="SM00320">
    <property type="entry name" value="WD40"/>
    <property type="match status" value="14"/>
</dbReference>
<keyword evidence="4" id="KW-0472">Membrane</keyword>
<evidence type="ECO:0000256" key="3">
    <source>
        <dbReference type="PROSITE-ProRule" id="PRU00221"/>
    </source>
</evidence>
<name>A0A5Q0HBF4_SACSY</name>
<dbReference type="Gene3D" id="1.10.10.10">
    <property type="entry name" value="Winged helix-like DNA-binding domain superfamily/Winged helix DNA-binding domain"/>
    <property type="match status" value="1"/>
</dbReference>
<dbReference type="Pfam" id="PF00400">
    <property type="entry name" value="WD40"/>
    <property type="match status" value="11"/>
</dbReference>
<keyword evidence="7" id="KW-1185">Reference proteome</keyword>
<dbReference type="PRINTS" id="PR00364">
    <property type="entry name" value="DISEASERSIST"/>
</dbReference>
<dbReference type="InterPro" id="IPR036322">
    <property type="entry name" value="WD40_repeat_dom_sf"/>
</dbReference>
<dbReference type="SUPFAM" id="SSF50998">
    <property type="entry name" value="Quinoprotein alcohol dehydrogenase-like"/>
    <property type="match status" value="1"/>
</dbReference>